<gene>
    <name evidence="3" type="ORF">BJ508DRAFT_412368</name>
</gene>
<accession>A0A3N4IH38</accession>
<reference evidence="3 4" key="1">
    <citation type="journal article" date="2018" name="Nat. Ecol. Evol.">
        <title>Pezizomycetes genomes reveal the molecular basis of ectomycorrhizal truffle lifestyle.</title>
        <authorList>
            <person name="Murat C."/>
            <person name="Payen T."/>
            <person name="Noel B."/>
            <person name="Kuo A."/>
            <person name="Morin E."/>
            <person name="Chen J."/>
            <person name="Kohler A."/>
            <person name="Krizsan K."/>
            <person name="Balestrini R."/>
            <person name="Da Silva C."/>
            <person name="Montanini B."/>
            <person name="Hainaut M."/>
            <person name="Levati E."/>
            <person name="Barry K.W."/>
            <person name="Belfiori B."/>
            <person name="Cichocki N."/>
            <person name="Clum A."/>
            <person name="Dockter R.B."/>
            <person name="Fauchery L."/>
            <person name="Guy J."/>
            <person name="Iotti M."/>
            <person name="Le Tacon F."/>
            <person name="Lindquist E.A."/>
            <person name="Lipzen A."/>
            <person name="Malagnac F."/>
            <person name="Mello A."/>
            <person name="Molinier V."/>
            <person name="Miyauchi S."/>
            <person name="Poulain J."/>
            <person name="Riccioni C."/>
            <person name="Rubini A."/>
            <person name="Sitrit Y."/>
            <person name="Splivallo R."/>
            <person name="Traeger S."/>
            <person name="Wang M."/>
            <person name="Zifcakova L."/>
            <person name="Wipf D."/>
            <person name="Zambonelli A."/>
            <person name="Paolocci F."/>
            <person name="Nowrousian M."/>
            <person name="Ottonello S."/>
            <person name="Baldrian P."/>
            <person name="Spatafora J.W."/>
            <person name="Henrissat B."/>
            <person name="Nagy L.G."/>
            <person name="Aury J.M."/>
            <person name="Wincker P."/>
            <person name="Grigoriev I.V."/>
            <person name="Bonfante P."/>
            <person name="Martin F.M."/>
        </authorList>
    </citation>
    <scope>NUCLEOTIDE SEQUENCE [LARGE SCALE GENOMIC DNA]</scope>
    <source>
        <strain evidence="3 4">RN42</strain>
    </source>
</reference>
<feature type="domain" description="AB hydrolase-1" evidence="2">
    <location>
        <begin position="83"/>
        <end position="376"/>
    </location>
</feature>
<evidence type="ECO:0000256" key="1">
    <source>
        <dbReference type="SAM" id="SignalP"/>
    </source>
</evidence>
<dbReference type="Proteomes" id="UP000275078">
    <property type="component" value="Unassembled WGS sequence"/>
</dbReference>
<evidence type="ECO:0000313" key="4">
    <source>
        <dbReference type="Proteomes" id="UP000275078"/>
    </source>
</evidence>
<dbReference type="Gene3D" id="3.40.50.1820">
    <property type="entry name" value="alpha/beta hydrolase"/>
    <property type="match status" value="1"/>
</dbReference>
<dbReference type="InterPro" id="IPR050228">
    <property type="entry name" value="Carboxylesterase_BioH"/>
</dbReference>
<sequence>MMPSSYLARFFTNVLASLQTLQCNPLTINPTASALHHRHIFYIPGTYQPSSGIGNDFAGTIMSSQLYVERLTPACSSPSKPSIILVHGASQLGTNFLNAPDGRPGYSDFFLNKGYTVYIVDQPFTGRSGAPVGKDKDVFVFTTEIASGLFSTVAPENSTLPKWPQQRLQTQWPGTGLQGDDFFDHYYASNHKWNVDQEQQEPIASAQLIKLINNIEGDVMLIAHSQGAPIAYKVVNQVGNRLKGLVLMDPLASVFEDSFIGYPLARPYPRKYSLTETELLFDPPVENVIEDLYLKKVRVGEDTPGKAGCWQQGEPVRQLVGLRDVPTLVVTAEAGWNAVYDHCTVGFMRQAGVEVEHLKLAEVGVRGNGHMFFLEENNWDSFEMIENWIGRL</sequence>
<keyword evidence="3" id="KW-0378">Hydrolase</keyword>
<keyword evidence="1" id="KW-0732">Signal</keyword>
<feature type="signal peptide" evidence="1">
    <location>
        <begin position="1"/>
        <end position="16"/>
    </location>
</feature>
<dbReference type="PANTHER" id="PTHR43194:SF4">
    <property type="entry name" value="AB HYDROLASE-1 DOMAIN-CONTAINING PROTEIN"/>
    <property type="match status" value="1"/>
</dbReference>
<evidence type="ECO:0000259" key="2">
    <source>
        <dbReference type="Pfam" id="PF12697"/>
    </source>
</evidence>
<dbReference type="GO" id="GO:0016787">
    <property type="term" value="F:hydrolase activity"/>
    <property type="evidence" value="ECO:0007669"/>
    <property type="project" value="UniProtKB-KW"/>
</dbReference>
<organism evidence="3 4">
    <name type="scientific">Ascobolus immersus RN42</name>
    <dbReference type="NCBI Taxonomy" id="1160509"/>
    <lineage>
        <taxon>Eukaryota</taxon>
        <taxon>Fungi</taxon>
        <taxon>Dikarya</taxon>
        <taxon>Ascomycota</taxon>
        <taxon>Pezizomycotina</taxon>
        <taxon>Pezizomycetes</taxon>
        <taxon>Pezizales</taxon>
        <taxon>Ascobolaceae</taxon>
        <taxon>Ascobolus</taxon>
    </lineage>
</organism>
<evidence type="ECO:0000313" key="3">
    <source>
        <dbReference type="EMBL" id="RPA84946.1"/>
    </source>
</evidence>
<protein>
    <submittedName>
        <fullName evidence="3">Alpha/beta-hydrolase</fullName>
    </submittedName>
</protein>
<dbReference type="InterPro" id="IPR000073">
    <property type="entry name" value="AB_hydrolase_1"/>
</dbReference>
<dbReference type="InterPro" id="IPR029058">
    <property type="entry name" value="AB_hydrolase_fold"/>
</dbReference>
<dbReference type="AlphaFoldDB" id="A0A3N4IH38"/>
<dbReference type="SUPFAM" id="SSF53474">
    <property type="entry name" value="alpha/beta-Hydrolases"/>
    <property type="match status" value="1"/>
</dbReference>
<feature type="chain" id="PRO_5018050743" evidence="1">
    <location>
        <begin position="17"/>
        <end position="392"/>
    </location>
</feature>
<dbReference type="PANTHER" id="PTHR43194">
    <property type="entry name" value="HYDROLASE ALPHA/BETA FOLD FAMILY"/>
    <property type="match status" value="1"/>
</dbReference>
<dbReference type="STRING" id="1160509.A0A3N4IH38"/>
<dbReference type="EMBL" id="ML119656">
    <property type="protein sequence ID" value="RPA84946.1"/>
    <property type="molecule type" value="Genomic_DNA"/>
</dbReference>
<keyword evidence="4" id="KW-1185">Reference proteome</keyword>
<dbReference type="Pfam" id="PF12697">
    <property type="entry name" value="Abhydrolase_6"/>
    <property type="match status" value="1"/>
</dbReference>
<proteinExistence type="predicted"/>
<name>A0A3N4IH38_ASCIM</name>
<dbReference type="OrthoDB" id="9978720at2759"/>